<evidence type="ECO:0000256" key="4">
    <source>
        <dbReference type="ARBA" id="ARBA00022902"/>
    </source>
</evidence>
<evidence type="ECO:0000256" key="6">
    <source>
        <dbReference type="ARBA" id="ARBA00023163"/>
    </source>
</evidence>
<evidence type="ECO:0000256" key="5">
    <source>
        <dbReference type="ARBA" id="ARBA00023015"/>
    </source>
</evidence>
<evidence type="ECO:0000313" key="10">
    <source>
        <dbReference type="Proteomes" id="UP000886611"/>
    </source>
</evidence>
<feature type="domain" description="BHLH" evidence="8">
    <location>
        <begin position="108"/>
        <end position="160"/>
    </location>
</feature>
<dbReference type="PANTHER" id="PTHR19290:SF82">
    <property type="entry name" value="TRANSCRIPTION FACTOR ATOH1"/>
    <property type="match status" value="1"/>
</dbReference>
<proteinExistence type="predicted"/>
<dbReference type="Proteomes" id="UP000886611">
    <property type="component" value="Unassembled WGS sequence"/>
</dbReference>
<dbReference type="CDD" id="cd11430">
    <property type="entry name" value="bHLH_TS_ATOH1_like"/>
    <property type="match status" value="1"/>
</dbReference>
<keyword evidence="5" id="KW-0805">Transcription regulation</keyword>
<dbReference type="InterPro" id="IPR011598">
    <property type="entry name" value="bHLH_dom"/>
</dbReference>
<comment type="caution">
    <text evidence="9">The sequence shown here is derived from an EMBL/GenBank/DDBJ whole genome shotgun (WGS) entry which is preliminary data.</text>
</comment>
<dbReference type="EMBL" id="JAATIS010004040">
    <property type="protein sequence ID" value="KAG2462285.1"/>
    <property type="molecule type" value="Genomic_DNA"/>
</dbReference>
<dbReference type="InterPro" id="IPR050359">
    <property type="entry name" value="bHLH_transcription_factors"/>
</dbReference>
<dbReference type="SMART" id="SM00353">
    <property type="entry name" value="HLH"/>
    <property type="match status" value="1"/>
</dbReference>
<keyword evidence="4" id="KW-0524">Neurogenesis</keyword>
<dbReference type="PANTHER" id="PTHR19290">
    <property type="entry name" value="BASIC HELIX-LOOP-HELIX PROTEIN NEUROGENIN-RELATED"/>
    <property type="match status" value="1"/>
</dbReference>
<dbReference type="GO" id="GO:0007423">
    <property type="term" value="P:sensory organ development"/>
    <property type="evidence" value="ECO:0007669"/>
    <property type="project" value="TreeGrafter"/>
</dbReference>
<evidence type="ECO:0000256" key="7">
    <source>
        <dbReference type="ARBA" id="ARBA00023242"/>
    </source>
</evidence>
<organism evidence="9 10">
    <name type="scientific">Polypterus senegalus</name>
    <name type="common">Senegal bichir</name>
    <dbReference type="NCBI Taxonomy" id="55291"/>
    <lineage>
        <taxon>Eukaryota</taxon>
        <taxon>Metazoa</taxon>
        <taxon>Chordata</taxon>
        <taxon>Craniata</taxon>
        <taxon>Vertebrata</taxon>
        <taxon>Euteleostomi</taxon>
        <taxon>Actinopterygii</taxon>
        <taxon>Polypteriformes</taxon>
        <taxon>Polypteridae</taxon>
        <taxon>Polypterus</taxon>
    </lineage>
</organism>
<dbReference type="FunFam" id="4.10.280.10:FF:000025">
    <property type="entry name" value="protein atonal homolog 7"/>
    <property type="match status" value="1"/>
</dbReference>
<protein>
    <submittedName>
        <fullName evidence="9">ATOH1 protein</fullName>
    </submittedName>
</protein>
<evidence type="ECO:0000259" key="8">
    <source>
        <dbReference type="PROSITE" id="PS50888"/>
    </source>
</evidence>
<reference evidence="9 10" key="1">
    <citation type="journal article" date="2021" name="Cell">
        <title>Tracing the genetic footprints of vertebrate landing in non-teleost ray-finned fishes.</title>
        <authorList>
            <person name="Bi X."/>
            <person name="Wang K."/>
            <person name="Yang L."/>
            <person name="Pan H."/>
            <person name="Jiang H."/>
            <person name="Wei Q."/>
            <person name="Fang M."/>
            <person name="Yu H."/>
            <person name="Zhu C."/>
            <person name="Cai Y."/>
            <person name="He Y."/>
            <person name="Gan X."/>
            <person name="Zeng H."/>
            <person name="Yu D."/>
            <person name="Zhu Y."/>
            <person name="Jiang H."/>
            <person name="Qiu Q."/>
            <person name="Yang H."/>
            <person name="Zhang Y.E."/>
            <person name="Wang W."/>
            <person name="Zhu M."/>
            <person name="He S."/>
            <person name="Zhang G."/>
        </authorList>
    </citation>
    <scope>NUCLEOTIDE SEQUENCE [LARGE SCALE GENOMIC DNA]</scope>
    <source>
        <strain evidence="9">Bchr_013</strain>
    </source>
</reference>
<feature type="non-terminal residue" evidence="9">
    <location>
        <position position="1"/>
    </location>
</feature>
<comment type="subcellular location">
    <subcellularLocation>
        <location evidence="1">Nucleus</location>
    </subcellularLocation>
</comment>
<accession>A0A8X7X5H7</accession>
<feature type="non-terminal residue" evidence="9">
    <location>
        <position position="239"/>
    </location>
</feature>
<dbReference type="SUPFAM" id="SSF47459">
    <property type="entry name" value="HLH, helix-loop-helix DNA-binding domain"/>
    <property type="match status" value="1"/>
</dbReference>
<keyword evidence="3" id="KW-0221">Differentiation</keyword>
<evidence type="ECO:0000256" key="3">
    <source>
        <dbReference type="ARBA" id="ARBA00022782"/>
    </source>
</evidence>
<evidence type="ECO:0000313" key="9">
    <source>
        <dbReference type="EMBL" id="KAG2462285.1"/>
    </source>
</evidence>
<dbReference type="GO" id="GO:0045944">
    <property type="term" value="P:positive regulation of transcription by RNA polymerase II"/>
    <property type="evidence" value="ECO:0007669"/>
    <property type="project" value="TreeGrafter"/>
</dbReference>
<keyword evidence="10" id="KW-1185">Reference proteome</keyword>
<dbReference type="GO" id="GO:0061564">
    <property type="term" value="P:axon development"/>
    <property type="evidence" value="ECO:0007669"/>
    <property type="project" value="TreeGrafter"/>
</dbReference>
<dbReference type="GO" id="GO:0005634">
    <property type="term" value="C:nucleus"/>
    <property type="evidence" value="ECO:0007669"/>
    <property type="project" value="UniProtKB-SubCell"/>
</dbReference>
<dbReference type="AlphaFoldDB" id="A0A8X7X5H7"/>
<gene>
    <name evidence="9" type="primary">Atoh1_0</name>
    <name evidence="9" type="ORF">GTO96_0001377</name>
</gene>
<dbReference type="PROSITE" id="PS50888">
    <property type="entry name" value="BHLH"/>
    <property type="match status" value="1"/>
</dbReference>
<evidence type="ECO:0000256" key="2">
    <source>
        <dbReference type="ARBA" id="ARBA00022473"/>
    </source>
</evidence>
<dbReference type="Gene3D" id="4.10.280.10">
    <property type="entry name" value="Helix-loop-helix DNA-binding domain"/>
    <property type="match status" value="1"/>
</dbReference>
<sequence length="239" mass="26474">MHQKDPISGSFEYELPASLCVGCRGFRLSGSNNESDLESFDLSSGGGVNGHPTAQPVIDTYTVAALKDSSHFAPIVTMRGGSVRAQRWTQGTSHLDSLTCAPAQEQKRRRLAANARERRRMFALNLAFDRLRSVIPTVESDKKLSKSETLQMAQIYITTLCELLQDAGPTRDRDAQESMLQESSVDTTYSVTNQADPSDTVMTFENIEKIVLKTRQIRTSVAWVTEELVGGDFGEYSDR</sequence>
<dbReference type="Pfam" id="PF00010">
    <property type="entry name" value="HLH"/>
    <property type="match status" value="1"/>
</dbReference>
<dbReference type="GO" id="GO:0000981">
    <property type="term" value="F:DNA-binding transcription factor activity, RNA polymerase II-specific"/>
    <property type="evidence" value="ECO:0007669"/>
    <property type="project" value="TreeGrafter"/>
</dbReference>
<keyword evidence="6" id="KW-0804">Transcription</keyword>
<keyword evidence="2" id="KW-0217">Developmental protein</keyword>
<evidence type="ECO:0000256" key="1">
    <source>
        <dbReference type="ARBA" id="ARBA00004123"/>
    </source>
</evidence>
<dbReference type="GO" id="GO:0070888">
    <property type="term" value="F:E-box binding"/>
    <property type="evidence" value="ECO:0007669"/>
    <property type="project" value="TreeGrafter"/>
</dbReference>
<dbReference type="InterPro" id="IPR036638">
    <property type="entry name" value="HLH_DNA-bd_sf"/>
</dbReference>
<name>A0A8X7X5H7_POLSE</name>
<dbReference type="GO" id="GO:0046983">
    <property type="term" value="F:protein dimerization activity"/>
    <property type="evidence" value="ECO:0007669"/>
    <property type="project" value="InterPro"/>
</dbReference>
<keyword evidence="7" id="KW-0539">Nucleus</keyword>